<protein>
    <submittedName>
        <fullName evidence="2">Biotin biosynthesis protein BioC</fullName>
    </submittedName>
</protein>
<feature type="domain" description="Methyltransferase type 11" evidence="1">
    <location>
        <begin position="63"/>
        <end position="157"/>
    </location>
</feature>
<proteinExistence type="predicted"/>
<dbReference type="CDD" id="cd02440">
    <property type="entry name" value="AdoMet_MTases"/>
    <property type="match status" value="1"/>
</dbReference>
<organism evidence="2">
    <name type="scientific">uncultured Anaerotruncus sp</name>
    <dbReference type="NCBI Taxonomy" id="905011"/>
    <lineage>
        <taxon>Bacteria</taxon>
        <taxon>Bacillati</taxon>
        <taxon>Bacillota</taxon>
        <taxon>Clostridia</taxon>
        <taxon>Eubacteriales</taxon>
        <taxon>Oscillospiraceae</taxon>
        <taxon>Anaerotruncus</taxon>
        <taxon>environmental samples</taxon>
    </lineage>
</organism>
<evidence type="ECO:0000313" key="2">
    <source>
        <dbReference type="EMBL" id="SCJ40977.1"/>
    </source>
</evidence>
<evidence type="ECO:0000259" key="1">
    <source>
        <dbReference type="Pfam" id="PF08241"/>
    </source>
</evidence>
<dbReference type="GO" id="GO:0008757">
    <property type="term" value="F:S-adenosylmethionine-dependent methyltransferase activity"/>
    <property type="evidence" value="ECO:0007669"/>
    <property type="project" value="InterPro"/>
</dbReference>
<gene>
    <name evidence="2" type="ORF">SAMEA3545359_00252</name>
</gene>
<dbReference type="InterPro" id="IPR013216">
    <property type="entry name" value="Methyltransf_11"/>
</dbReference>
<accession>A0A1C6G701</accession>
<dbReference type="SUPFAM" id="SSF53335">
    <property type="entry name" value="S-adenosyl-L-methionine-dependent methyltransferases"/>
    <property type="match status" value="1"/>
</dbReference>
<name>A0A1C6G701_9FIRM</name>
<dbReference type="EMBL" id="FMHG01000001">
    <property type="protein sequence ID" value="SCJ40977.1"/>
    <property type="molecule type" value="Genomic_DNA"/>
</dbReference>
<reference evidence="2" key="1">
    <citation type="submission" date="2015-09" db="EMBL/GenBank/DDBJ databases">
        <authorList>
            <consortium name="Pathogen Informatics"/>
        </authorList>
    </citation>
    <scope>NUCLEOTIDE SEQUENCE</scope>
    <source>
        <strain evidence="2">2789STDY5834896</strain>
    </source>
</reference>
<dbReference type="Pfam" id="PF08241">
    <property type="entry name" value="Methyltransf_11"/>
    <property type="match status" value="1"/>
</dbReference>
<dbReference type="InterPro" id="IPR029063">
    <property type="entry name" value="SAM-dependent_MTases_sf"/>
</dbReference>
<dbReference type="Gene3D" id="3.40.50.150">
    <property type="entry name" value="Vaccinia Virus protein VP39"/>
    <property type="match status" value="1"/>
</dbReference>
<dbReference type="AlphaFoldDB" id="A0A1C6G701"/>
<sequence length="262" mass="28994">MDVTQHNRTAWDEKVRRHDRWTVGVSSAQIAQARAGRPPLVLTAKKVVPASWYRDVRGKQVLCLAGGGGQQGTLLAAMGAVVTVFDGSDLQLQQDRQVAAREGLSLATVQGDMRDLSVFAGASFDLIFHPVSNCFVDDIQPVWRECYRVLRPGGALLSGFANPLVYLFDTLTPQADELKVTYPLPYADIRHLPADVLEKWVQDAQPLEYSHSLEEQIAGQLRAGFLLTDLYEDISDDQRQLDRYTPTLIATRAVKPPVGLPL</sequence>